<sequence>MRMSYPSCGAMLTLPEMNQAAKRYEEVPCTWLWSDYTETGPNLLARLLRFLGGIDEYLQNSLHQPNMIEALRPFYIKEFNPIPSQAVIVGLAIVWLDICKLLDADSRYASLVDWERRPQDAVWRFVPIRGGLVRLHEALYRHRRTHEAYYWLLQIGWNELLELADKRDHAARELMAGRAFFEPEGGIAVLPADWVNHEAA</sequence>
<protein>
    <submittedName>
        <fullName evidence="1">Uncharacterized protein</fullName>
    </submittedName>
</protein>
<name>A0AAC9X1A5_ACEPA</name>
<dbReference type="Proteomes" id="UP000196816">
    <property type="component" value="Chromosome"/>
</dbReference>
<evidence type="ECO:0000313" key="2">
    <source>
        <dbReference type="Proteomes" id="UP000196816"/>
    </source>
</evidence>
<dbReference type="AlphaFoldDB" id="A0AAC9X1A5"/>
<reference evidence="1 2" key="1">
    <citation type="submission" date="2017-06" db="EMBL/GenBank/DDBJ databases">
        <title>Genome sequence of Acetobacter pasteurianus subsp. pasteurianus strain SRCM101468.</title>
        <authorList>
            <person name="Cho S.H."/>
        </authorList>
    </citation>
    <scope>NUCLEOTIDE SEQUENCE [LARGE SCALE GENOMIC DNA]</scope>
    <source>
        <strain evidence="1 2">SRCM101468</strain>
    </source>
</reference>
<organism evidence="1 2">
    <name type="scientific">Acetobacter pasteurianus subsp. pasteurianus</name>
    <dbReference type="NCBI Taxonomy" id="481145"/>
    <lineage>
        <taxon>Bacteria</taxon>
        <taxon>Pseudomonadati</taxon>
        <taxon>Pseudomonadota</taxon>
        <taxon>Alphaproteobacteria</taxon>
        <taxon>Acetobacterales</taxon>
        <taxon>Acetobacteraceae</taxon>
        <taxon>Acetobacter</taxon>
    </lineage>
</organism>
<accession>A0AAC9X1A5</accession>
<proteinExistence type="predicted"/>
<dbReference type="EMBL" id="CP021922">
    <property type="protein sequence ID" value="ASC06066.1"/>
    <property type="molecule type" value="Genomic_DNA"/>
</dbReference>
<gene>
    <name evidence="1" type="ORF">S101468_01829</name>
</gene>
<evidence type="ECO:0000313" key="1">
    <source>
        <dbReference type="EMBL" id="ASC06066.1"/>
    </source>
</evidence>